<sequence>MRYGNKDEDIFNDDETDYDSIFEPDLLFRGHSGLRGLYLRQKKPLDLACDNGDVTGPLVTPQTPTQSKFKQTTRKIKDLGFKKI</sequence>
<reference evidence="1" key="2">
    <citation type="submission" date="2020-03" db="EMBL/GenBank/DDBJ databases">
        <authorList>
            <person name="Fu F.-F."/>
            <person name="Chen J."/>
        </authorList>
    </citation>
    <scope>NUCLEOTIDE SEQUENCE</scope>
    <source>
        <strain evidence="1">Lc1</strain>
    </source>
</reference>
<dbReference type="RefSeq" id="XP_045261828.1">
    <property type="nucleotide sequence ID" value="XM_045413749.1"/>
</dbReference>
<dbReference type="Proteomes" id="UP000613401">
    <property type="component" value="Unassembled WGS sequence"/>
</dbReference>
<evidence type="ECO:0000313" key="2">
    <source>
        <dbReference type="Proteomes" id="UP000613401"/>
    </source>
</evidence>
<dbReference type="GeneID" id="69021019"/>
<name>A0A8H4FIX8_COLGL</name>
<proteinExistence type="predicted"/>
<comment type="caution">
    <text evidence="1">The sequence shown here is derived from an EMBL/GenBank/DDBJ whole genome shotgun (WGS) entry which is preliminary data.</text>
</comment>
<dbReference type="EMBL" id="WVTB01000060">
    <property type="protein sequence ID" value="KAF3802669.1"/>
    <property type="molecule type" value="Genomic_DNA"/>
</dbReference>
<keyword evidence="2" id="KW-1185">Reference proteome</keyword>
<protein>
    <submittedName>
        <fullName evidence="1">Uncharacterized protein</fullName>
    </submittedName>
</protein>
<dbReference type="AlphaFoldDB" id="A0A8H4FIX8"/>
<organism evidence="1 2">
    <name type="scientific">Colletotrichum gloeosporioides</name>
    <name type="common">Anthracnose fungus</name>
    <name type="synonym">Glomerella cingulata</name>
    <dbReference type="NCBI Taxonomy" id="474922"/>
    <lineage>
        <taxon>Eukaryota</taxon>
        <taxon>Fungi</taxon>
        <taxon>Dikarya</taxon>
        <taxon>Ascomycota</taxon>
        <taxon>Pezizomycotina</taxon>
        <taxon>Sordariomycetes</taxon>
        <taxon>Hypocreomycetidae</taxon>
        <taxon>Glomerellales</taxon>
        <taxon>Glomerellaceae</taxon>
        <taxon>Colletotrichum</taxon>
        <taxon>Colletotrichum gloeosporioides species complex</taxon>
    </lineage>
</organism>
<reference evidence="1" key="1">
    <citation type="journal article" date="2020" name="Phytopathology">
        <title>Genome sequence and comparative analysis of Colletotrichum gloeosporioides isolated from Liriodendron leaves.</title>
        <authorList>
            <person name="Fu F.F."/>
            <person name="Hao Z."/>
            <person name="Wang P."/>
            <person name="Lu Y."/>
            <person name="Xue L.J."/>
            <person name="Wei G."/>
            <person name="Tian Y."/>
            <person name="Baishi H."/>
            <person name="Xu H."/>
            <person name="Shi J."/>
            <person name="Cheng T."/>
            <person name="Wang G."/>
            <person name="Yi Y."/>
            <person name="Chen J."/>
        </authorList>
    </citation>
    <scope>NUCLEOTIDE SEQUENCE</scope>
    <source>
        <strain evidence="1">Lc1</strain>
    </source>
</reference>
<gene>
    <name evidence="1" type="ORF">GCG54_00013903</name>
</gene>
<accession>A0A8H4FIX8</accession>
<evidence type="ECO:0000313" key="1">
    <source>
        <dbReference type="EMBL" id="KAF3802669.1"/>
    </source>
</evidence>